<proteinExistence type="inferred from homology"/>
<evidence type="ECO:0000313" key="19">
    <source>
        <dbReference type="Proteomes" id="UP000555756"/>
    </source>
</evidence>
<dbReference type="InterPro" id="IPR058240">
    <property type="entry name" value="rSAM_sf"/>
</dbReference>
<protein>
    <recommendedName>
        <fullName evidence="14">Coproporphyrinogen-III oxidase</fullName>
        <ecNumber evidence="14">1.3.98.3</ecNumber>
    </recommendedName>
</protein>
<comment type="similarity">
    <text evidence="3 14">Belongs to the anaerobic coproporphyrinogen-III oxidase family.</text>
</comment>
<comment type="cofactor">
    <cofactor evidence="14 16">
        <name>[4Fe-4S] cluster</name>
        <dbReference type="ChEBI" id="CHEBI:49883"/>
    </cofactor>
    <text evidence="14 16">Binds 1 [4Fe-4S] cluster. The cluster is coordinated with 3 cysteines and an exchangeable S-adenosyl-L-methionine.</text>
</comment>
<dbReference type="GO" id="GO:0046872">
    <property type="term" value="F:metal ion binding"/>
    <property type="evidence" value="ECO:0007669"/>
    <property type="project" value="UniProtKB-KW"/>
</dbReference>
<dbReference type="AlphaFoldDB" id="A0A7W4PD36"/>
<feature type="binding site" evidence="15">
    <location>
        <position position="347"/>
    </location>
    <ligand>
        <name>S-adenosyl-L-methionine</name>
        <dbReference type="ChEBI" id="CHEBI:59789"/>
        <label>1</label>
    </ligand>
</feature>
<dbReference type="GO" id="GO:0006782">
    <property type="term" value="P:protoporphyrinogen IX biosynthetic process"/>
    <property type="evidence" value="ECO:0007669"/>
    <property type="project" value="UniProtKB-UniPathway"/>
</dbReference>
<dbReference type="PANTHER" id="PTHR13932">
    <property type="entry name" value="COPROPORPHYRINIGEN III OXIDASE"/>
    <property type="match status" value="1"/>
</dbReference>
<feature type="binding site" evidence="15">
    <location>
        <position position="130"/>
    </location>
    <ligand>
        <name>S-adenosyl-L-methionine</name>
        <dbReference type="ChEBI" id="CHEBI:59789"/>
        <label>1</label>
    </ligand>
</feature>
<keyword evidence="11 14" id="KW-0411">Iron-sulfur</keyword>
<sequence>MIRSTRRSSAPVSNTGSDPVTAAVSSDLLSRYGGNLPRYTSYPTAAQFTGDIGPADADAWLRAVPSGTALSLYLHVPFCDALCLFCGCNTAVMRNPDGRAAYGALLIDELSRVAERLGPGRPVSHVQWGGGTPTTLPPGTLRQVMQTIRRLFRVEASAEIAIELDPRYLPDEYPALLGALGFNRVSLGVQDLDPEVQRACGRIQSHAQTADCIRRVRDAGIGSVNIDLIYGLSHQTEQGVGDTAASVAALRPDRLAVFGYAHVPWKQKRQAMLPADALPGPADRLAQRARIDTVLRRAGYRAIGLDHYARPADRMALAAEAGTLRRNFQGYTVDPASVLIGVGASAISAFGPGLTQNATTTAAYARLLADPARILPVVRGVRRTAQDRLRADVIEALMCDLRADLADIARRHAAPDDCFADAAPALGQLAADGFVTLDGPVIRVTEAGRPFLRTVAALFDAYRAPADVTRHAAAI</sequence>
<dbReference type="UniPathway" id="UPA00251">
    <property type="reaction ID" value="UER00323"/>
</dbReference>
<feature type="binding site" evidence="15">
    <location>
        <begin position="85"/>
        <end position="87"/>
    </location>
    <ligand>
        <name>S-adenosyl-L-methionine</name>
        <dbReference type="ChEBI" id="CHEBI:59789"/>
        <label>2</label>
    </ligand>
</feature>
<evidence type="ECO:0000256" key="8">
    <source>
        <dbReference type="ARBA" id="ARBA00022723"/>
    </source>
</evidence>
<keyword evidence="8 14" id="KW-0479">Metal-binding</keyword>
<dbReference type="InterPro" id="IPR034505">
    <property type="entry name" value="Coproporphyrinogen-III_oxidase"/>
</dbReference>
<dbReference type="GO" id="GO:0004109">
    <property type="term" value="F:coproporphyrinogen oxidase activity"/>
    <property type="evidence" value="ECO:0007669"/>
    <property type="project" value="InterPro"/>
</dbReference>
<evidence type="ECO:0000256" key="9">
    <source>
        <dbReference type="ARBA" id="ARBA00023002"/>
    </source>
</evidence>
<feature type="binding site" evidence="15">
    <location>
        <position position="261"/>
    </location>
    <ligand>
        <name>S-adenosyl-L-methionine</name>
        <dbReference type="ChEBI" id="CHEBI:59789"/>
        <label>2</label>
    </ligand>
</feature>
<dbReference type="PROSITE" id="PS51918">
    <property type="entry name" value="RADICAL_SAM"/>
    <property type="match status" value="1"/>
</dbReference>
<dbReference type="Proteomes" id="UP000555756">
    <property type="component" value="Unassembled WGS sequence"/>
</dbReference>
<dbReference type="SMART" id="SM00729">
    <property type="entry name" value="Elp3"/>
    <property type="match status" value="1"/>
</dbReference>
<comment type="catalytic activity">
    <reaction evidence="13 14">
        <text>coproporphyrinogen III + 2 S-adenosyl-L-methionine = protoporphyrinogen IX + 2 5'-deoxyadenosine + 2 L-methionine + 2 CO2</text>
        <dbReference type="Rhea" id="RHEA:15425"/>
        <dbReference type="ChEBI" id="CHEBI:16526"/>
        <dbReference type="ChEBI" id="CHEBI:17319"/>
        <dbReference type="ChEBI" id="CHEBI:57307"/>
        <dbReference type="ChEBI" id="CHEBI:57309"/>
        <dbReference type="ChEBI" id="CHEBI:57844"/>
        <dbReference type="ChEBI" id="CHEBI:59789"/>
        <dbReference type="EC" id="1.3.98.3"/>
    </reaction>
</comment>
<evidence type="ECO:0000256" key="3">
    <source>
        <dbReference type="ARBA" id="ARBA00005493"/>
    </source>
</evidence>
<evidence type="ECO:0000256" key="14">
    <source>
        <dbReference type="PIRNR" id="PIRNR000167"/>
    </source>
</evidence>
<dbReference type="EC" id="1.3.98.3" evidence="14"/>
<comment type="pathway">
    <text evidence="2 14">Porphyrin-containing compound metabolism; protoporphyrin-IX biosynthesis; protoporphyrinogen-IX from coproporphyrinogen-III (AdoMet route): step 1/1.</text>
</comment>
<evidence type="ECO:0000256" key="13">
    <source>
        <dbReference type="ARBA" id="ARBA00048321"/>
    </source>
</evidence>
<evidence type="ECO:0000256" key="4">
    <source>
        <dbReference type="ARBA" id="ARBA00011245"/>
    </source>
</evidence>
<dbReference type="InterPro" id="IPR007197">
    <property type="entry name" value="rSAM"/>
</dbReference>
<dbReference type="InterPro" id="IPR004558">
    <property type="entry name" value="Coprogen_oxidase_HemN"/>
</dbReference>
<feature type="binding site" evidence="15">
    <location>
        <position position="202"/>
    </location>
    <ligand>
        <name>S-adenosyl-L-methionine</name>
        <dbReference type="ChEBI" id="CHEBI:59789"/>
        <label>2</label>
    </ligand>
</feature>
<comment type="caution">
    <text evidence="18">The sequence shown here is derived from an EMBL/GenBank/DDBJ whole genome shotgun (WGS) entry which is preliminary data.</text>
</comment>
<dbReference type="GO" id="GO:0005737">
    <property type="term" value="C:cytoplasm"/>
    <property type="evidence" value="ECO:0007669"/>
    <property type="project" value="UniProtKB-SubCell"/>
</dbReference>
<feature type="binding site" evidence="15">
    <location>
        <begin position="131"/>
        <end position="132"/>
    </location>
    <ligand>
        <name>S-adenosyl-L-methionine</name>
        <dbReference type="ChEBI" id="CHEBI:59789"/>
        <label>2</label>
    </ligand>
</feature>
<evidence type="ECO:0000256" key="1">
    <source>
        <dbReference type="ARBA" id="ARBA00004496"/>
    </source>
</evidence>
<evidence type="ECO:0000313" key="18">
    <source>
        <dbReference type="EMBL" id="MBB2189285.1"/>
    </source>
</evidence>
<evidence type="ECO:0000259" key="17">
    <source>
        <dbReference type="PROSITE" id="PS51918"/>
    </source>
</evidence>
<gene>
    <name evidence="18" type="primary">hemN</name>
    <name evidence="18" type="ORF">HLH34_04815</name>
</gene>
<dbReference type="NCBIfam" id="TIGR00538">
    <property type="entry name" value="hemN"/>
    <property type="match status" value="1"/>
</dbReference>
<evidence type="ECO:0000256" key="7">
    <source>
        <dbReference type="ARBA" id="ARBA00022691"/>
    </source>
</evidence>
<evidence type="ECO:0000256" key="11">
    <source>
        <dbReference type="ARBA" id="ARBA00023014"/>
    </source>
</evidence>
<dbReference type="EMBL" id="JABEQF010000003">
    <property type="protein sequence ID" value="MBB2189285.1"/>
    <property type="molecule type" value="Genomic_DNA"/>
</dbReference>
<comment type="subunit">
    <text evidence="4">Monomer.</text>
</comment>
<feature type="domain" description="Radical SAM core" evidence="17">
    <location>
        <begin position="64"/>
        <end position="301"/>
    </location>
</feature>
<dbReference type="Gene3D" id="3.20.20.70">
    <property type="entry name" value="Aldolase class I"/>
    <property type="match status" value="1"/>
</dbReference>
<feature type="binding site" evidence="16">
    <location>
        <position position="79"/>
    </location>
    <ligand>
        <name>[4Fe-4S] cluster</name>
        <dbReference type="ChEBI" id="CHEBI:49883"/>
        <note>4Fe-4S-S-AdoMet</note>
    </ligand>
</feature>
<keyword evidence="10 14" id="KW-0408">Iron</keyword>
<dbReference type="Gene3D" id="1.10.10.920">
    <property type="match status" value="1"/>
</dbReference>
<keyword evidence="6 14" id="KW-0963">Cytoplasm</keyword>
<feature type="binding site" evidence="15">
    <location>
        <position position="163"/>
    </location>
    <ligand>
        <name>S-adenosyl-L-methionine</name>
        <dbReference type="ChEBI" id="CHEBI:59789"/>
        <label>1</label>
    </ligand>
</feature>
<feature type="binding site" evidence="16">
    <location>
        <position position="83"/>
    </location>
    <ligand>
        <name>[4Fe-4S] cluster</name>
        <dbReference type="ChEBI" id="CHEBI:49883"/>
        <note>4Fe-4S-S-AdoMet</note>
    </ligand>
</feature>
<dbReference type="SFLD" id="SFLDG01065">
    <property type="entry name" value="anaerobic_coproporphyrinogen-I"/>
    <property type="match status" value="1"/>
</dbReference>
<keyword evidence="19" id="KW-1185">Reference proteome</keyword>
<feature type="binding site" evidence="15">
    <location>
        <position position="227"/>
    </location>
    <ligand>
        <name>S-adenosyl-L-methionine</name>
        <dbReference type="ChEBI" id="CHEBI:59789"/>
        <label>2</label>
    </ligand>
</feature>
<dbReference type="InterPro" id="IPR006638">
    <property type="entry name" value="Elp3/MiaA/NifB-like_rSAM"/>
</dbReference>
<organism evidence="18 19">
    <name type="scientific">Gluconacetobacter azotocaptans</name>
    <dbReference type="NCBI Taxonomy" id="142834"/>
    <lineage>
        <taxon>Bacteria</taxon>
        <taxon>Pseudomonadati</taxon>
        <taxon>Pseudomonadota</taxon>
        <taxon>Alphaproteobacteria</taxon>
        <taxon>Acetobacterales</taxon>
        <taxon>Acetobacteraceae</taxon>
        <taxon>Gluconacetobacter</taxon>
    </lineage>
</organism>
<name>A0A7W4PD36_9PROT</name>
<reference evidence="18 19" key="1">
    <citation type="submission" date="2020-04" db="EMBL/GenBank/DDBJ databases">
        <title>Description of novel Gluconacetobacter.</title>
        <authorList>
            <person name="Sombolestani A."/>
        </authorList>
    </citation>
    <scope>NUCLEOTIDE SEQUENCE [LARGE SCALE GENOMIC DNA]</scope>
    <source>
        <strain evidence="18 19">LMG 21311</strain>
    </source>
</reference>
<keyword evidence="5 14" id="KW-0004">4Fe-4S</keyword>
<feature type="binding site" evidence="15">
    <location>
        <position position="190"/>
    </location>
    <ligand>
        <name>S-adenosyl-L-methionine</name>
        <dbReference type="ChEBI" id="CHEBI:59789"/>
        <label>2</label>
    </ligand>
</feature>
<dbReference type="GO" id="GO:0051989">
    <property type="term" value="F:coproporphyrinogen dehydrogenase activity"/>
    <property type="evidence" value="ECO:0007669"/>
    <property type="project" value="UniProtKB-EC"/>
</dbReference>
<evidence type="ECO:0000256" key="5">
    <source>
        <dbReference type="ARBA" id="ARBA00022485"/>
    </source>
</evidence>
<dbReference type="SFLD" id="SFLDS00029">
    <property type="entry name" value="Radical_SAM"/>
    <property type="match status" value="1"/>
</dbReference>
<feature type="binding site" evidence="16">
    <location>
        <position position="86"/>
    </location>
    <ligand>
        <name>[4Fe-4S] cluster</name>
        <dbReference type="ChEBI" id="CHEBI:49883"/>
        <note>4Fe-4S-S-AdoMet</note>
    </ligand>
</feature>
<dbReference type="InterPro" id="IPR013785">
    <property type="entry name" value="Aldolase_TIM"/>
</dbReference>
<keyword evidence="7 14" id="KW-0949">S-adenosyl-L-methionine</keyword>
<keyword evidence="9 14" id="KW-0560">Oxidoreductase</keyword>
<evidence type="ECO:0000256" key="16">
    <source>
        <dbReference type="PIRSR" id="PIRSR000167-2"/>
    </source>
</evidence>
<dbReference type="SUPFAM" id="SSF102114">
    <property type="entry name" value="Radical SAM enzymes"/>
    <property type="match status" value="1"/>
</dbReference>
<evidence type="ECO:0000256" key="10">
    <source>
        <dbReference type="ARBA" id="ARBA00023004"/>
    </source>
</evidence>
<evidence type="ECO:0000256" key="2">
    <source>
        <dbReference type="ARBA" id="ARBA00004785"/>
    </source>
</evidence>
<dbReference type="GO" id="GO:0051539">
    <property type="term" value="F:4 iron, 4 sulfur cluster binding"/>
    <property type="evidence" value="ECO:0007669"/>
    <property type="project" value="UniProtKB-KW"/>
</dbReference>
<evidence type="ECO:0000256" key="15">
    <source>
        <dbReference type="PIRSR" id="PIRSR000167-1"/>
    </source>
</evidence>
<dbReference type="CDD" id="cd01335">
    <property type="entry name" value="Radical_SAM"/>
    <property type="match status" value="1"/>
</dbReference>
<dbReference type="PIRSF" id="PIRSF000167">
    <property type="entry name" value="HemN"/>
    <property type="match status" value="1"/>
</dbReference>
<keyword evidence="12 14" id="KW-0627">Porphyrin biosynthesis</keyword>
<dbReference type="Pfam" id="PF04055">
    <property type="entry name" value="Radical_SAM"/>
    <property type="match status" value="1"/>
</dbReference>
<dbReference type="PANTHER" id="PTHR13932:SF6">
    <property type="entry name" value="OXYGEN-INDEPENDENT COPROPORPHYRINOGEN III OXIDASE"/>
    <property type="match status" value="1"/>
</dbReference>
<accession>A0A7W4PD36</accession>
<evidence type="ECO:0000256" key="6">
    <source>
        <dbReference type="ARBA" id="ARBA00022490"/>
    </source>
</evidence>
<comment type="subcellular location">
    <subcellularLocation>
        <location evidence="1 14">Cytoplasm</location>
    </subcellularLocation>
</comment>
<evidence type="ECO:0000256" key="12">
    <source>
        <dbReference type="ARBA" id="ARBA00023244"/>
    </source>
</evidence>
<feature type="binding site" evidence="15">
    <location>
        <position position="73"/>
    </location>
    <ligand>
        <name>S-adenosyl-L-methionine</name>
        <dbReference type="ChEBI" id="CHEBI:59789"/>
        <label>1</label>
    </ligand>
</feature>